<name>A0A3E2TRG2_9FIRM</name>
<dbReference type="PANTHER" id="PTHR37804">
    <property type="entry name" value="CDAA REGULATORY PROTEIN CDAR"/>
    <property type="match status" value="1"/>
</dbReference>
<gene>
    <name evidence="1" type="ORF">DW070_03150</name>
</gene>
<evidence type="ECO:0000313" key="1">
    <source>
        <dbReference type="EMBL" id="RGB81460.1"/>
    </source>
</evidence>
<reference evidence="1 2" key="1">
    <citation type="submission" date="2018-08" db="EMBL/GenBank/DDBJ databases">
        <title>A genome reference for cultivated species of the human gut microbiota.</title>
        <authorList>
            <person name="Zou Y."/>
            <person name="Xue W."/>
            <person name="Luo G."/>
        </authorList>
    </citation>
    <scope>NUCLEOTIDE SEQUENCE [LARGE SCALE GENOMIC DNA]</scope>
    <source>
        <strain evidence="1 2">AF45-17</strain>
    </source>
</reference>
<dbReference type="InterPro" id="IPR053154">
    <property type="entry name" value="c-di-AMP_regulator"/>
</dbReference>
<proteinExistence type="predicted"/>
<protein>
    <recommendedName>
        <fullName evidence="3">YbbR-like domain-containing protein</fullName>
    </recommendedName>
</protein>
<dbReference type="EMBL" id="QVEP01000005">
    <property type="protein sequence ID" value="RGB81460.1"/>
    <property type="molecule type" value="Genomic_DNA"/>
</dbReference>
<evidence type="ECO:0008006" key="3">
    <source>
        <dbReference type="Google" id="ProtNLM"/>
    </source>
</evidence>
<evidence type="ECO:0000313" key="2">
    <source>
        <dbReference type="Proteomes" id="UP000260773"/>
    </source>
</evidence>
<dbReference type="Gene3D" id="2.170.120.30">
    <property type="match status" value="2"/>
</dbReference>
<comment type="caution">
    <text evidence="1">The sequence shown here is derived from an EMBL/GenBank/DDBJ whole genome shotgun (WGS) entry which is preliminary data.</text>
</comment>
<dbReference type="AlphaFoldDB" id="A0A3E2TRG2"/>
<accession>A0A3E2TRG2</accession>
<dbReference type="Proteomes" id="UP000260773">
    <property type="component" value="Unassembled WGS sequence"/>
</dbReference>
<dbReference type="PANTHER" id="PTHR37804:SF1">
    <property type="entry name" value="CDAA REGULATORY PROTEIN CDAR"/>
    <property type="match status" value="1"/>
</dbReference>
<dbReference type="InterPro" id="IPR012505">
    <property type="entry name" value="YbbR"/>
</dbReference>
<sequence length="419" mass="44694">MRERLTHNFGLKLLSLALAILVWIVVLSIEDPVYTREFSDISVTEVNGDQITEAGKAYSYVGGNTVSVKVKGKTSVVNRLSKDDLLAVADLSTLSITGAVMVDVSCPKYPSLEITPIGSSTVLKVEIEDLVEKSLNVKVNTNGKVSEGYYIGQGVATPNMVTVSGPESVVNKINEASVNVSIGSGNTTDVTTNTTLKLLDQSGGEVSSSTLNISQTDISVTVPIYETKTVPVDFGVTGQVAHGYKMVSAAYEPKEVTVAGRKEDLDKISQVTLKDYDISGKNSKVEDSISIVQNLAEQLPDGVVFTDKEATVALVVDIQQITETSFELPLSKISLKGSNTAYTYQKSGPGSSDKAVTLKVKGISSEINSLTADNLTALIDVTNYGEGEYDLPLTVIFDDNLELAADAYVHVVISKTSDE</sequence>
<organism evidence="1 2">
    <name type="scientific">Coprococcus catus</name>
    <dbReference type="NCBI Taxonomy" id="116085"/>
    <lineage>
        <taxon>Bacteria</taxon>
        <taxon>Bacillati</taxon>
        <taxon>Bacillota</taxon>
        <taxon>Clostridia</taxon>
        <taxon>Lachnospirales</taxon>
        <taxon>Lachnospiraceae</taxon>
        <taxon>Coprococcus</taxon>
    </lineage>
</organism>
<dbReference type="Pfam" id="PF07949">
    <property type="entry name" value="YbbR"/>
    <property type="match status" value="2"/>
</dbReference>
<dbReference type="Gene3D" id="2.170.120.40">
    <property type="entry name" value="YbbR-like domain"/>
    <property type="match status" value="2"/>
</dbReference>